<dbReference type="InterPro" id="IPR036291">
    <property type="entry name" value="NAD(P)-bd_dom_sf"/>
</dbReference>
<evidence type="ECO:0000256" key="2">
    <source>
        <dbReference type="ARBA" id="ARBA00022857"/>
    </source>
</evidence>
<organism evidence="4 5">
    <name type="scientific">Rhodococcus sovatensis</name>
    <dbReference type="NCBI Taxonomy" id="1805840"/>
    <lineage>
        <taxon>Bacteria</taxon>
        <taxon>Bacillati</taxon>
        <taxon>Actinomycetota</taxon>
        <taxon>Actinomycetes</taxon>
        <taxon>Mycobacteriales</taxon>
        <taxon>Nocardiaceae</taxon>
        <taxon>Rhodococcus</taxon>
    </lineage>
</organism>
<dbReference type="InterPro" id="IPR008030">
    <property type="entry name" value="NmrA-like"/>
</dbReference>
<name>A0ABZ2PI51_9NOCA</name>
<dbReference type="SUPFAM" id="SSF51735">
    <property type="entry name" value="NAD(P)-binding Rossmann-fold domains"/>
    <property type="match status" value="1"/>
</dbReference>
<evidence type="ECO:0000256" key="1">
    <source>
        <dbReference type="ARBA" id="ARBA00006328"/>
    </source>
</evidence>
<protein>
    <submittedName>
        <fullName evidence="4">NmrA family NAD(P)-binding protein</fullName>
    </submittedName>
</protein>
<dbReference type="InterPro" id="IPR051164">
    <property type="entry name" value="NmrA-like_oxidored"/>
</dbReference>
<dbReference type="Pfam" id="PF05368">
    <property type="entry name" value="NmrA"/>
    <property type="match status" value="1"/>
</dbReference>
<evidence type="ECO:0000313" key="4">
    <source>
        <dbReference type="EMBL" id="WXG68502.1"/>
    </source>
</evidence>
<keyword evidence="5" id="KW-1185">Reference proteome</keyword>
<gene>
    <name evidence="4" type="ORF">WDS16_25490</name>
</gene>
<comment type="similarity">
    <text evidence="1">Belongs to the NmrA-type oxidoreductase family.</text>
</comment>
<dbReference type="RefSeq" id="WP_338888748.1">
    <property type="nucleotide sequence ID" value="NZ_CP147846.1"/>
</dbReference>
<dbReference type="EMBL" id="CP147846">
    <property type="protein sequence ID" value="WXG68502.1"/>
    <property type="molecule type" value="Genomic_DNA"/>
</dbReference>
<keyword evidence="2" id="KW-0521">NADP</keyword>
<proteinExistence type="inferred from homology"/>
<sequence length="289" mass="29754">MTTQSTIQVAVLGSTGAQGAAIATALDNAGVATRRISRSGSDSWAADFHDTDALTASLAGIDVAVFTQPLDYSTAANRFAHNVTDAAAAAGVRRIVFNTNIRIPDEITDASGFETRRAARAALEAGTVPVTIVEPAVYLDNLLAPGVLTPSPAGYVLRYPIPNDLPISWLASADLGRTVVAACQHGEGGQVLRPGLTSLTPADLAGEIGDAIGAAVRFESLDPALFESGLAHVAGPAAAAGVASIYRWLNDNPASTVMATPTEQPDWMPVPTAVSAWAAEFLQPAVSRV</sequence>
<evidence type="ECO:0000259" key="3">
    <source>
        <dbReference type="Pfam" id="PF05368"/>
    </source>
</evidence>
<accession>A0ABZ2PI51</accession>
<reference evidence="4 5" key="1">
    <citation type="submission" date="2024-03" db="EMBL/GenBank/DDBJ databases">
        <title>Natural products discovery in diverse microorganisms through a two-stage MS feature dereplication strategy.</title>
        <authorList>
            <person name="Zhang R."/>
        </authorList>
    </citation>
    <scope>NUCLEOTIDE SEQUENCE [LARGE SCALE GENOMIC DNA]</scope>
    <source>
        <strain evidence="4 5">18930</strain>
    </source>
</reference>
<dbReference type="PANTHER" id="PTHR42748">
    <property type="entry name" value="NITROGEN METABOLITE REPRESSION PROTEIN NMRA FAMILY MEMBER"/>
    <property type="match status" value="1"/>
</dbReference>
<dbReference type="Proteomes" id="UP001432000">
    <property type="component" value="Chromosome"/>
</dbReference>
<dbReference type="Gene3D" id="3.40.50.720">
    <property type="entry name" value="NAD(P)-binding Rossmann-like Domain"/>
    <property type="match status" value="1"/>
</dbReference>
<dbReference type="PANTHER" id="PTHR42748:SF7">
    <property type="entry name" value="NMRA LIKE REDOX SENSOR 1-RELATED"/>
    <property type="match status" value="1"/>
</dbReference>
<feature type="domain" description="NmrA-like" evidence="3">
    <location>
        <begin position="8"/>
        <end position="251"/>
    </location>
</feature>
<evidence type="ECO:0000313" key="5">
    <source>
        <dbReference type="Proteomes" id="UP001432000"/>
    </source>
</evidence>